<comment type="caution">
    <text evidence="14">The sequence shown here is derived from an EMBL/GenBank/DDBJ whole genome shotgun (WGS) entry which is preliminary data.</text>
</comment>
<comment type="cofactor">
    <cofactor evidence="1">
        <name>heme</name>
        <dbReference type="ChEBI" id="CHEBI:30413"/>
    </cofactor>
</comment>
<evidence type="ECO:0000256" key="9">
    <source>
        <dbReference type="ARBA" id="ARBA00022989"/>
    </source>
</evidence>
<proteinExistence type="inferred from homology"/>
<keyword evidence="8" id="KW-0479">Metal-binding</keyword>
<dbReference type="Pfam" id="PF01127">
    <property type="entry name" value="Sdh_cyt"/>
    <property type="match status" value="1"/>
</dbReference>
<evidence type="ECO:0000256" key="11">
    <source>
        <dbReference type="ARBA" id="ARBA00023136"/>
    </source>
</evidence>
<feature type="transmembrane region" description="Helical" evidence="13">
    <location>
        <begin position="47"/>
        <end position="70"/>
    </location>
</feature>
<comment type="function">
    <text evidence="2">Membrane-anchoring subunit of succinate dehydrogenase (SDH).</text>
</comment>
<evidence type="ECO:0000256" key="12">
    <source>
        <dbReference type="ARBA" id="ARBA00025912"/>
    </source>
</evidence>
<evidence type="ECO:0000256" key="8">
    <source>
        <dbReference type="ARBA" id="ARBA00022723"/>
    </source>
</evidence>
<protein>
    <recommendedName>
        <fullName evidence="5">Succinate dehydrogenase cytochrome b556 subunit</fullName>
    </recommendedName>
</protein>
<dbReference type="GO" id="GO:0006099">
    <property type="term" value="P:tricarboxylic acid cycle"/>
    <property type="evidence" value="ECO:0007669"/>
    <property type="project" value="InterPro"/>
</dbReference>
<dbReference type="AlphaFoldDB" id="A0A850NMI0"/>
<comment type="subcellular location">
    <subcellularLocation>
        <location evidence="3">Membrane</location>
        <topology evidence="3">Multi-pass membrane protein</topology>
    </subcellularLocation>
</comment>
<keyword evidence="9 13" id="KW-1133">Transmembrane helix</keyword>
<dbReference type="GO" id="GO:0009055">
    <property type="term" value="F:electron transfer activity"/>
    <property type="evidence" value="ECO:0007669"/>
    <property type="project" value="InterPro"/>
</dbReference>
<dbReference type="InterPro" id="IPR018495">
    <property type="entry name" value="Succ_DH_cyt_bsu_CS"/>
</dbReference>
<evidence type="ECO:0000256" key="6">
    <source>
        <dbReference type="ARBA" id="ARBA00022617"/>
    </source>
</evidence>
<comment type="subunit">
    <text evidence="12">Part of an enzyme complex containing four subunits: a flavoprotein, an iron-sulfur protein, plus two membrane-anchoring proteins, SdhC and SdhD. The complex can form homotrimers.</text>
</comment>
<organism evidence="14 15">
    <name type="scientific">Endobacter medicaginis</name>
    <dbReference type="NCBI Taxonomy" id="1181271"/>
    <lineage>
        <taxon>Bacteria</taxon>
        <taxon>Pseudomonadati</taxon>
        <taxon>Pseudomonadota</taxon>
        <taxon>Alphaproteobacteria</taxon>
        <taxon>Acetobacterales</taxon>
        <taxon>Acetobacteraceae</taxon>
        <taxon>Endobacter</taxon>
    </lineage>
</organism>
<feature type="transmembrane region" description="Helical" evidence="13">
    <location>
        <begin position="76"/>
        <end position="101"/>
    </location>
</feature>
<keyword evidence="7 13" id="KW-0812">Transmembrane</keyword>
<evidence type="ECO:0000256" key="3">
    <source>
        <dbReference type="ARBA" id="ARBA00004141"/>
    </source>
</evidence>
<gene>
    <name evidence="14" type="primary">sdhC</name>
    <name evidence="14" type="ORF">HUK83_02270</name>
</gene>
<dbReference type="NCBIfam" id="TIGR02970">
    <property type="entry name" value="succ_dehyd_cytB"/>
    <property type="match status" value="1"/>
</dbReference>
<evidence type="ECO:0000256" key="5">
    <source>
        <dbReference type="ARBA" id="ARBA00020076"/>
    </source>
</evidence>
<keyword evidence="11 13" id="KW-0472">Membrane</keyword>
<name>A0A850NMI0_9PROT</name>
<feature type="transmembrane region" description="Helical" evidence="13">
    <location>
        <begin position="122"/>
        <end position="143"/>
    </location>
</feature>
<dbReference type="GO" id="GO:0046872">
    <property type="term" value="F:metal ion binding"/>
    <property type="evidence" value="ECO:0007669"/>
    <property type="project" value="UniProtKB-KW"/>
</dbReference>
<evidence type="ECO:0000256" key="2">
    <source>
        <dbReference type="ARBA" id="ARBA00004050"/>
    </source>
</evidence>
<evidence type="ECO:0000256" key="13">
    <source>
        <dbReference type="SAM" id="Phobius"/>
    </source>
</evidence>
<dbReference type="InterPro" id="IPR014314">
    <property type="entry name" value="Succ_DH_cytb556"/>
</dbReference>
<dbReference type="PANTHER" id="PTHR10978">
    <property type="entry name" value="SUCCINATE DEHYDROGENASE CYTOCHROME B560 SUBUNIT"/>
    <property type="match status" value="1"/>
</dbReference>
<dbReference type="Proteomes" id="UP000565205">
    <property type="component" value="Unassembled WGS sequence"/>
</dbReference>
<dbReference type="PANTHER" id="PTHR10978:SF5">
    <property type="entry name" value="SUCCINATE DEHYDROGENASE CYTOCHROME B560 SUBUNIT, MITOCHONDRIAL"/>
    <property type="match status" value="1"/>
</dbReference>
<evidence type="ECO:0000256" key="10">
    <source>
        <dbReference type="ARBA" id="ARBA00023004"/>
    </source>
</evidence>
<dbReference type="CDD" id="cd03499">
    <property type="entry name" value="SQR_TypeC_SdhC"/>
    <property type="match status" value="1"/>
</dbReference>
<dbReference type="PROSITE" id="PS01001">
    <property type="entry name" value="SDH_CYT_2"/>
    <property type="match status" value="1"/>
</dbReference>
<evidence type="ECO:0000256" key="7">
    <source>
        <dbReference type="ARBA" id="ARBA00022692"/>
    </source>
</evidence>
<comment type="similarity">
    <text evidence="4">Belongs to the cytochrome b560 family.</text>
</comment>
<dbReference type="EMBL" id="JABXXQ010000017">
    <property type="protein sequence ID" value="NVN29170.1"/>
    <property type="molecule type" value="Genomic_DNA"/>
</dbReference>
<keyword evidence="6" id="KW-0349">Heme</keyword>
<keyword evidence="10" id="KW-0408">Iron</keyword>
<dbReference type="Gene3D" id="1.20.1300.10">
    <property type="entry name" value="Fumarate reductase/succinate dehydrogenase, transmembrane subunit"/>
    <property type="match status" value="1"/>
</dbReference>
<reference evidence="14 15" key="1">
    <citation type="submission" date="2020-06" db="EMBL/GenBank/DDBJ databases">
        <title>Description of novel acetic acid bacteria.</title>
        <authorList>
            <person name="Sombolestani A."/>
        </authorList>
    </citation>
    <scope>NUCLEOTIDE SEQUENCE [LARGE SCALE GENOMIC DNA]</scope>
    <source>
        <strain evidence="14 15">LMG 26838</strain>
    </source>
</reference>
<dbReference type="GO" id="GO:0016020">
    <property type="term" value="C:membrane"/>
    <property type="evidence" value="ECO:0007669"/>
    <property type="project" value="UniProtKB-SubCell"/>
</dbReference>
<evidence type="ECO:0000256" key="4">
    <source>
        <dbReference type="ARBA" id="ARBA00007244"/>
    </source>
</evidence>
<evidence type="ECO:0000313" key="14">
    <source>
        <dbReference type="EMBL" id="NVN29170.1"/>
    </source>
</evidence>
<evidence type="ECO:0000313" key="15">
    <source>
        <dbReference type="Proteomes" id="UP000565205"/>
    </source>
</evidence>
<dbReference type="InterPro" id="IPR034804">
    <property type="entry name" value="SQR/QFR_C/D"/>
</dbReference>
<dbReference type="InterPro" id="IPR000701">
    <property type="entry name" value="SuccDH_FuR_B_TM-su"/>
</dbReference>
<dbReference type="RefSeq" id="WP_176621899.1">
    <property type="nucleotide sequence ID" value="NZ_JABXXQ010000017.1"/>
</dbReference>
<accession>A0A850NMI0</accession>
<sequence>MSDGREALYITRSSDGALVRRPMSPHLQVYKLPLAGKLSISNRMASVALSFGTLLMVVWLVAAASSPYAFALVQWFIGSPLGLLLVFGWSVALCYHFFAGLRHLFWDAGVGYSIPAIHRGNWVTIALTLLSVAAIWLSVFVLWPTHVAPNTPGPQAEAPAPNPAPAQ</sequence>
<dbReference type="SUPFAM" id="SSF81343">
    <property type="entry name" value="Fumarate reductase respiratory complex transmembrane subunits"/>
    <property type="match status" value="1"/>
</dbReference>
<evidence type="ECO:0000256" key="1">
    <source>
        <dbReference type="ARBA" id="ARBA00001971"/>
    </source>
</evidence>